<evidence type="ECO:0000256" key="10">
    <source>
        <dbReference type="SAM" id="SignalP"/>
    </source>
</evidence>
<feature type="chain" id="PRO_5040810609" evidence="10">
    <location>
        <begin position="32"/>
        <end position="551"/>
    </location>
</feature>
<feature type="transmembrane region" description="Helical" evidence="9">
    <location>
        <begin position="376"/>
        <end position="398"/>
    </location>
</feature>
<dbReference type="InterPro" id="IPR014756">
    <property type="entry name" value="Ig_E-set"/>
</dbReference>
<dbReference type="Pfam" id="PF13115">
    <property type="entry name" value="YtkA"/>
    <property type="match status" value="1"/>
</dbReference>
<keyword evidence="3 9" id="KW-0812">Transmembrane</keyword>
<gene>
    <name evidence="14" type="ORF">D7J84_02420</name>
</gene>
<feature type="transmembrane region" description="Helical" evidence="9">
    <location>
        <begin position="158"/>
        <end position="179"/>
    </location>
</feature>
<dbReference type="InterPro" id="IPR014755">
    <property type="entry name" value="Cu-Rt/internalin_Ig-like"/>
</dbReference>
<dbReference type="InterPro" id="IPR032694">
    <property type="entry name" value="CopC/D"/>
</dbReference>
<proteinExistence type="predicted"/>
<reference evidence="14 15" key="1">
    <citation type="submission" date="2018-09" db="EMBL/GenBank/DDBJ databases">
        <title>Complete genome of Bacillus thuringiensis strain QZL38.</title>
        <authorList>
            <person name="Song F."/>
        </authorList>
    </citation>
    <scope>NUCLEOTIDE SEQUENCE [LARGE SCALE GENOMIC DNA]</scope>
    <source>
        <strain evidence="14 15">QZL38</strain>
    </source>
</reference>
<feature type="signal peptide" evidence="10">
    <location>
        <begin position="1"/>
        <end position="31"/>
    </location>
</feature>
<evidence type="ECO:0000256" key="6">
    <source>
        <dbReference type="ARBA" id="ARBA00022989"/>
    </source>
</evidence>
<feature type="transmembrane region" description="Helical" evidence="9">
    <location>
        <begin position="298"/>
        <end position="324"/>
    </location>
</feature>
<dbReference type="GO" id="GO:0042597">
    <property type="term" value="C:periplasmic space"/>
    <property type="evidence" value="ECO:0007669"/>
    <property type="project" value="InterPro"/>
</dbReference>
<dbReference type="InterPro" id="IPR008457">
    <property type="entry name" value="Cu-R_CopD_dom"/>
</dbReference>
<dbReference type="Pfam" id="PF05425">
    <property type="entry name" value="CopD"/>
    <property type="match status" value="1"/>
</dbReference>
<dbReference type="GO" id="GO:0006825">
    <property type="term" value="P:copper ion transport"/>
    <property type="evidence" value="ECO:0007669"/>
    <property type="project" value="InterPro"/>
</dbReference>
<keyword evidence="4" id="KW-0479">Metal-binding</keyword>
<sequence length="551" mass="61928">MSVKVMRRLGTWLLLACVVIILIPKSASAHAYVVKSNPTENETLKKAPSVVKIEFDEDIQVSSFNTLYVRDTSGKRVDLKDAHIDKKNKKLLEAGLKDNLKNGLYSIQWKVISADGHPIQGVIPFRVGLAGVETETDDIQVEEMGYIPQIDMIMERGILYTSFSLFIGVLFFNLIMYKGNATSVQLRSKNIIWISLFGILISLLFNLTLQAKINADVSWLEAFNPLLLKETLQLSVFGYVWITQMVLISTLIIVTYFAVKHEKFSSFKVWSIPILLFIGLLVMKAFNSHAYGLKFKDIAVVMDFLHLLAASLWVGGLSSIILLLRKEDNKWHMYWDMIKRFSPWATGAVIVILITGLFNSTFFIPTIHSLFDTKYGLALLAKILLFIFMGILGIVHYVKGRIRAQQGLGATVKVEFVIGIIIFVIVAFMTNVQTPPMPPTGPFTESKQLDNGYELTLNVSPNKVGQNKFHIKLKDEKGQPVTDMEQMILTTQSLDMNMGKGSFKVSVVSPGEYEAEGMYINMTGNWNIHVHGLTKSLDSFDTDFKFIVGGR</sequence>
<keyword evidence="7" id="KW-0186">Copper</keyword>
<dbReference type="Gene3D" id="2.60.40.1220">
    <property type="match status" value="1"/>
</dbReference>
<evidence type="ECO:0000259" key="12">
    <source>
        <dbReference type="Pfam" id="PF05425"/>
    </source>
</evidence>
<dbReference type="RefSeq" id="WP_061884010.1">
    <property type="nucleotide sequence ID" value="NZ_CP014282.1"/>
</dbReference>
<feature type="domain" description="Copper resistance protein D" evidence="12">
    <location>
        <begin position="337"/>
        <end position="428"/>
    </location>
</feature>
<dbReference type="GO" id="GO:0046688">
    <property type="term" value="P:response to copper ion"/>
    <property type="evidence" value="ECO:0007669"/>
    <property type="project" value="InterPro"/>
</dbReference>
<evidence type="ECO:0000313" key="14">
    <source>
        <dbReference type="EMBL" id="AYF80123.1"/>
    </source>
</evidence>
<evidence type="ECO:0000259" key="11">
    <source>
        <dbReference type="Pfam" id="PF04234"/>
    </source>
</evidence>
<evidence type="ECO:0000256" key="9">
    <source>
        <dbReference type="SAM" id="Phobius"/>
    </source>
</evidence>
<feature type="transmembrane region" description="Helical" evidence="9">
    <location>
        <begin position="344"/>
        <end position="364"/>
    </location>
</feature>
<dbReference type="Proteomes" id="UP000269847">
    <property type="component" value="Chromosome"/>
</dbReference>
<feature type="transmembrane region" description="Helical" evidence="9">
    <location>
        <begin position="269"/>
        <end position="286"/>
    </location>
</feature>
<evidence type="ECO:0000259" key="13">
    <source>
        <dbReference type="Pfam" id="PF13115"/>
    </source>
</evidence>
<organism evidence="14 15">
    <name type="scientific">Bacillus thuringiensis</name>
    <dbReference type="NCBI Taxonomy" id="1428"/>
    <lineage>
        <taxon>Bacteria</taxon>
        <taxon>Bacillati</taxon>
        <taxon>Bacillota</taxon>
        <taxon>Bacilli</taxon>
        <taxon>Bacillales</taxon>
        <taxon>Bacillaceae</taxon>
        <taxon>Bacillus</taxon>
        <taxon>Bacillus cereus group</taxon>
    </lineage>
</organism>
<dbReference type="GO" id="GO:0005886">
    <property type="term" value="C:plasma membrane"/>
    <property type="evidence" value="ECO:0007669"/>
    <property type="project" value="UniProtKB-SubCell"/>
</dbReference>
<dbReference type="GO" id="GO:0005507">
    <property type="term" value="F:copper ion binding"/>
    <property type="evidence" value="ECO:0007669"/>
    <property type="project" value="InterPro"/>
</dbReference>
<keyword evidence="2" id="KW-1003">Cell membrane</keyword>
<evidence type="ECO:0000256" key="2">
    <source>
        <dbReference type="ARBA" id="ARBA00022475"/>
    </source>
</evidence>
<keyword evidence="5 10" id="KW-0732">Signal</keyword>
<dbReference type="Pfam" id="PF04234">
    <property type="entry name" value="CopC"/>
    <property type="match status" value="1"/>
</dbReference>
<protein>
    <submittedName>
        <fullName evidence="14">Copper resistance protein</fullName>
    </submittedName>
</protein>
<dbReference type="InterPro" id="IPR032693">
    <property type="entry name" value="YtkA-like_dom"/>
</dbReference>
<dbReference type="SUPFAM" id="SSF81296">
    <property type="entry name" value="E set domains"/>
    <property type="match status" value="1"/>
</dbReference>
<evidence type="ECO:0000256" key="5">
    <source>
        <dbReference type="ARBA" id="ARBA00022729"/>
    </source>
</evidence>
<dbReference type="InterPro" id="IPR007348">
    <property type="entry name" value="CopC_dom"/>
</dbReference>
<name>A0A9W3V820_BACTU</name>
<feature type="transmembrane region" description="Helical" evidence="9">
    <location>
        <begin position="236"/>
        <end position="257"/>
    </location>
</feature>
<feature type="domain" description="CopC" evidence="11">
    <location>
        <begin position="30"/>
        <end position="127"/>
    </location>
</feature>
<feature type="transmembrane region" description="Helical" evidence="9">
    <location>
        <begin position="191"/>
        <end position="209"/>
    </location>
</feature>
<feature type="transmembrane region" description="Helical" evidence="9">
    <location>
        <begin position="410"/>
        <end position="429"/>
    </location>
</feature>
<evidence type="ECO:0000256" key="4">
    <source>
        <dbReference type="ARBA" id="ARBA00022723"/>
    </source>
</evidence>
<evidence type="ECO:0000256" key="1">
    <source>
        <dbReference type="ARBA" id="ARBA00004651"/>
    </source>
</evidence>
<dbReference type="AlphaFoldDB" id="A0A9W3V820"/>
<keyword evidence="8 9" id="KW-0472">Membrane</keyword>
<accession>A0A9W3V820</accession>
<comment type="subcellular location">
    <subcellularLocation>
        <location evidence="1">Cell membrane</location>
        <topology evidence="1">Multi-pass membrane protein</topology>
    </subcellularLocation>
</comment>
<dbReference type="PANTHER" id="PTHR34820:SF4">
    <property type="entry name" value="INNER MEMBRANE PROTEIN YEBZ"/>
    <property type="match status" value="1"/>
</dbReference>
<evidence type="ECO:0000256" key="7">
    <source>
        <dbReference type="ARBA" id="ARBA00023008"/>
    </source>
</evidence>
<evidence type="ECO:0000313" key="15">
    <source>
        <dbReference type="Proteomes" id="UP000269847"/>
    </source>
</evidence>
<dbReference type="PANTHER" id="PTHR34820">
    <property type="entry name" value="INNER MEMBRANE PROTEIN YEBZ"/>
    <property type="match status" value="1"/>
</dbReference>
<feature type="domain" description="YtkA-like" evidence="13">
    <location>
        <begin position="450"/>
        <end position="531"/>
    </location>
</feature>
<evidence type="ECO:0000256" key="3">
    <source>
        <dbReference type="ARBA" id="ARBA00022692"/>
    </source>
</evidence>
<keyword evidence="6 9" id="KW-1133">Transmembrane helix</keyword>
<evidence type="ECO:0000256" key="8">
    <source>
        <dbReference type="ARBA" id="ARBA00023136"/>
    </source>
</evidence>
<dbReference type="EMBL" id="CP032608">
    <property type="protein sequence ID" value="AYF80123.1"/>
    <property type="molecule type" value="Genomic_DNA"/>
</dbReference>